<keyword evidence="4 6" id="KW-1133">Transmembrane helix</keyword>
<evidence type="ECO:0000256" key="3">
    <source>
        <dbReference type="ARBA" id="ARBA00022692"/>
    </source>
</evidence>
<feature type="transmembrane region" description="Helical" evidence="6">
    <location>
        <begin position="383"/>
        <end position="403"/>
    </location>
</feature>
<keyword evidence="5 6" id="KW-0472">Membrane</keyword>
<feature type="transmembrane region" description="Helical" evidence="6">
    <location>
        <begin position="293"/>
        <end position="316"/>
    </location>
</feature>
<feature type="transmembrane region" description="Helical" evidence="6">
    <location>
        <begin position="460"/>
        <end position="482"/>
    </location>
</feature>
<dbReference type="GO" id="GO:0015295">
    <property type="term" value="F:solute:proton symporter activity"/>
    <property type="evidence" value="ECO:0007669"/>
    <property type="project" value="TreeGrafter"/>
</dbReference>
<dbReference type="FunFam" id="1.20.1250.20:FF:000399">
    <property type="entry name" value="MFS general substrate transporter"/>
    <property type="match status" value="1"/>
</dbReference>
<dbReference type="PANTHER" id="PTHR43791">
    <property type="entry name" value="PERMEASE-RELATED"/>
    <property type="match status" value="1"/>
</dbReference>
<dbReference type="GO" id="GO:1905135">
    <property type="term" value="P:biotin import across plasma membrane"/>
    <property type="evidence" value="ECO:0007669"/>
    <property type="project" value="TreeGrafter"/>
</dbReference>
<gene>
    <name evidence="8" type="ORF">ESCO_003468</name>
</gene>
<feature type="transmembrane region" description="Helical" evidence="6">
    <location>
        <begin position="83"/>
        <end position="100"/>
    </location>
</feature>
<feature type="transmembrane region" description="Helical" evidence="6">
    <location>
        <begin position="174"/>
        <end position="194"/>
    </location>
</feature>
<dbReference type="GO" id="GO:0005886">
    <property type="term" value="C:plasma membrane"/>
    <property type="evidence" value="ECO:0007669"/>
    <property type="project" value="TreeGrafter"/>
</dbReference>
<dbReference type="SUPFAM" id="SSF103473">
    <property type="entry name" value="MFS general substrate transporter"/>
    <property type="match status" value="1"/>
</dbReference>
<dbReference type="PROSITE" id="PS50850">
    <property type="entry name" value="MFS"/>
    <property type="match status" value="1"/>
</dbReference>
<dbReference type="Gene3D" id="1.20.1250.20">
    <property type="entry name" value="MFS general substrate transporter like domains"/>
    <property type="match status" value="2"/>
</dbReference>
<dbReference type="InterPro" id="IPR020846">
    <property type="entry name" value="MFS_dom"/>
</dbReference>
<feature type="transmembrane region" description="Helical" evidence="6">
    <location>
        <begin position="112"/>
        <end position="130"/>
    </location>
</feature>
<dbReference type="InterPro" id="IPR036259">
    <property type="entry name" value="MFS_trans_sf"/>
</dbReference>
<sequence>MATFINTINITITITSEIQPADYDSKTVERVYRKIDLRIIPPFWLLYFLCSAIRSNIGIAQTMNMDKGHDLVTVLGLTPKDTSTALALFYVSYVIFDFPSNLIMSKLSPRAWMARIVFATGLVGACFAAVKDPWSIKFLRFLLGLVIAGMWPGMAFYLSLFYPPARTARRIGMYFTAAQLSAAVVGLVSAGFQLMDGDARLFGFQWMFLVYGLVTIVLSVMLLWWLPDRPLAPGQLRQRSGFFSWLPPTPEVLTGHDAVVHYHELKGVYHVRPWGVRDLGLVLLDWRLWPLCLMYFGVVGVGIGTQLYGSVIIAAIKPDASDIEVSLLFAPIWIMDLIAILLVTPQADRFHRFRPLFFSAACCVQIAGLLTTTFAVQDGWARYGGLLMVGFGLGPTVPICMAWTSQIFQRRHGEVGVAAATALVSGLGNLGSVTTTYALYQGWPADARPGPHQFRNSNLIMIGILGVSILSALAMLGLLKVLGNPPSAKLRGEQAAALFDDAAARGAEQLKDSGM</sequence>
<feature type="domain" description="Major facilitator superfamily (MFS) profile" evidence="7">
    <location>
        <begin position="1"/>
        <end position="489"/>
    </location>
</feature>
<organism evidence="8 9">
    <name type="scientific">Escovopsis weberi</name>
    <dbReference type="NCBI Taxonomy" id="150374"/>
    <lineage>
        <taxon>Eukaryota</taxon>
        <taxon>Fungi</taxon>
        <taxon>Dikarya</taxon>
        <taxon>Ascomycota</taxon>
        <taxon>Pezizomycotina</taxon>
        <taxon>Sordariomycetes</taxon>
        <taxon>Hypocreomycetidae</taxon>
        <taxon>Hypocreales</taxon>
        <taxon>Hypocreaceae</taxon>
        <taxon>Escovopsis</taxon>
    </lineage>
</organism>
<dbReference type="EMBL" id="LGSR01000002">
    <property type="protein sequence ID" value="KOS22951.1"/>
    <property type="molecule type" value="Genomic_DNA"/>
</dbReference>
<dbReference type="AlphaFoldDB" id="A0A0M8N9S6"/>
<feature type="transmembrane region" description="Helical" evidence="6">
    <location>
        <begin position="142"/>
        <end position="162"/>
    </location>
</feature>
<protein>
    <submittedName>
        <fullName evidence="8">Vitamin H transporter 1</fullName>
    </submittedName>
</protein>
<evidence type="ECO:0000256" key="5">
    <source>
        <dbReference type="ARBA" id="ARBA00023136"/>
    </source>
</evidence>
<proteinExistence type="predicted"/>
<reference evidence="8 9" key="1">
    <citation type="submission" date="2015-07" db="EMBL/GenBank/DDBJ databases">
        <title>The genome of the fungus Escovopsis weberi, a specialized disease agent of ant agriculture.</title>
        <authorList>
            <person name="de Man T.J."/>
            <person name="Stajich J.E."/>
            <person name="Kubicek C.P."/>
            <person name="Chenthamara K."/>
            <person name="Atanasova L."/>
            <person name="Druzhinina I.S."/>
            <person name="Birnbaum S."/>
            <person name="Barribeau S.M."/>
            <person name="Teiling C."/>
            <person name="Suen G."/>
            <person name="Currie C."/>
            <person name="Gerardo N.M."/>
        </authorList>
    </citation>
    <scope>NUCLEOTIDE SEQUENCE [LARGE SCALE GENOMIC DNA]</scope>
</reference>
<dbReference type="InterPro" id="IPR011701">
    <property type="entry name" value="MFS"/>
</dbReference>
<keyword evidence="3 6" id="KW-0812">Transmembrane</keyword>
<dbReference type="FunFam" id="1.20.1250.20:FF:000278">
    <property type="entry name" value="Putative MFS transporter"/>
    <property type="match status" value="1"/>
</dbReference>
<evidence type="ECO:0000256" key="1">
    <source>
        <dbReference type="ARBA" id="ARBA00004141"/>
    </source>
</evidence>
<dbReference type="STRING" id="150374.A0A0M8N9S6"/>
<evidence type="ECO:0000259" key="7">
    <source>
        <dbReference type="PROSITE" id="PS50850"/>
    </source>
</evidence>
<feature type="transmembrane region" description="Helical" evidence="6">
    <location>
        <begin position="43"/>
        <end position="63"/>
    </location>
</feature>
<feature type="transmembrane region" description="Helical" evidence="6">
    <location>
        <begin position="356"/>
        <end position="377"/>
    </location>
</feature>
<feature type="transmembrane region" description="Helical" evidence="6">
    <location>
        <begin position="415"/>
        <end position="440"/>
    </location>
</feature>
<dbReference type="Proteomes" id="UP000053831">
    <property type="component" value="Unassembled WGS sequence"/>
</dbReference>
<feature type="transmembrane region" description="Helical" evidence="6">
    <location>
        <begin position="328"/>
        <end position="344"/>
    </location>
</feature>
<comment type="subcellular location">
    <subcellularLocation>
        <location evidence="1">Membrane</location>
        <topology evidence="1">Multi-pass membrane protein</topology>
    </subcellularLocation>
</comment>
<evidence type="ECO:0000256" key="4">
    <source>
        <dbReference type="ARBA" id="ARBA00022989"/>
    </source>
</evidence>
<evidence type="ECO:0000256" key="2">
    <source>
        <dbReference type="ARBA" id="ARBA00022448"/>
    </source>
</evidence>
<dbReference type="OrthoDB" id="5298304at2759"/>
<evidence type="ECO:0000256" key="6">
    <source>
        <dbReference type="SAM" id="Phobius"/>
    </source>
</evidence>
<dbReference type="Pfam" id="PF07690">
    <property type="entry name" value="MFS_1"/>
    <property type="match status" value="1"/>
</dbReference>
<dbReference type="GO" id="GO:1901604">
    <property type="term" value="F:dethiobiotin transmembrane transporter activity"/>
    <property type="evidence" value="ECO:0007669"/>
    <property type="project" value="TreeGrafter"/>
</dbReference>
<keyword evidence="2" id="KW-0813">Transport</keyword>
<dbReference type="GO" id="GO:0015225">
    <property type="term" value="F:biotin transmembrane transporter activity"/>
    <property type="evidence" value="ECO:0007669"/>
    <property type="project" value="TreeGrafter"/>
</dbReference>
<feature type="transmembrane region" description="Helical" evidence="6">
    <location>
        <begin position="206"/>
        <end position="226"/>
    </location>
</feature>
<name>A0A0M8N9S6_ESCWE</name>
<accession>A0A0M8N9S6</accession>
<evidence type="ECO:0000313" key="9">
    <source>
        <dbReference type="Proteomes" id="UP000053831"/>
    </source>
</evidence>
<keyword evidence="9" id="KW-1185">Reference proteome</keyword>
<comment type="caution">
    <text evidence="8">The sequence shown here is derived from an EMBL/GenBank/DDBJ whole genome shotgun (WGS) entry which is preliminary data.</text>
</comment>
<dbReference type="PANTHER" id="PTHR43791:SF33">
    <property type="entry name" value="VITAMIN H TRANSPORTER 1"/>
    <property type="match status" value="1"/>
</dbReference>
<evidence type="ECO:0000313" key="8">
    <source>
        <dbReference type="EMBL" id="KOS22951.1"/>
    </source>
</evidence>